<dbReference type="AlphaFoldDB" id="E1YD29"/>
<gene>
    <name evidence="2" type="ORF">N47_G37970</name>
</gene>
<evidence type="ECO:0000259" key="1">
    <source>
        <dbReference type="Pfam" id="PF12654"/>
    </source>
</evidence>
<protein>
    <recommendedName>
        <fullName evidence="1">DUF3786 domain-containing protein</fullName>
    </recommendedName>
</protein>
<proteinExistence type="predicted"/>
<evidence type="ECO:0000313" key="2">
    <source>
        <dbReference type="EMBL" id="CBX28473.1"/>
    </source>
</evidence>
<organism evidence="2">
    <name type="scientific">uncultured Desulfobacterium sp</name>
    <dbReference type="NCBI Taxonomy" id="201089"/>
    <lineage>
        <taxon>Bacteria</taxon>
        <taxon>Pseudomonadati</taxon>
        <taxon>Thermodesulfobacteriota</taxon>
        <taxon>Desulfobacteria</taxon>
        <taxon>Desulfobacterales</taxon>
        <taxon>Desulfobacteriaceae</taxon>
        <taxon>Desulfobacterium</taxon>
        <taxon>environmental samples</taxon>
    </lineage>
</organism>
<reference evidence="2" key="1">
    <citation type="journal article" date="2011" name="Environ. Microbiol.">
        <title>Genomic insights into the metabolic potential of the polycyclic aromatic hydrocarbon degrading sulfate-reducing Deltaproteobacterium N47.</title>
        <authorList>
            <person name="Bergmann F."/>
            <person name="Selesi D."/>
            <person name="Weinmaier T."/>
            <person name="Tischler P."/>
            <person name="Rattei T."/>
            <person name="Meckenstock R.U."/>
        </authorList>
    </citation>
    <scope>NUCLEOTIDE SEQUENCE</scope>
</reference>
<feature type="domain" description="DUF3786" evidence="1">
    <location>
        <begin position="30"/>
        <end position="201"/>
    </location>
</feature>
<accession>E1YD29</accession>
<dbReference type="EMBL" id="FR695868">
    <property type="protein sequence ID" value="CBX28473.1"/>
    <property type="molecule type" value="Genomic_DNA"/>
</dbReference>
<name>E1YD29_9BACT</name>
<sequence>MIQQKKANKGVTQQQGEAIKELKQKIASIDLAEAAKRLGVQYASGILTLQCLGKNFSVDEHGNIITEIHVNPWVAIPILNYILYGKGTPPSGEWVTFRELKGGEEWYPLYSQRAEKPLKKIADTYTELFNDMLQIFNGKRIDYHYPADISIVLLPLPKVPILICYSGPDDGLESSLTIFYDKTVEENLNIETLYSLIAGLVVMFGKISLRHGH</sequence>
<dbReference type="InterPro" id="IPR024264">
    <property type="entry name" value="DUF3786"/>
</dbReference>
<dbReference type="Pfam" id="PF12654">
    <property type="entry name" value="DUF3786"/>
    <property type="match status" value="1"/>
</dbReference>